<organism evidence="2 3">
    <name type="scientific">Elysia marginata</name>
    <dbReference type="NCBI Taxonomy" id="1093978"/>
    <lineage>
        <taxon>Eukaryota</taxon>
        <taxon>Metazoa</taxon>
        <taxon>Spiralia</taxon>
        <taxon>Lophotrochozoa</taxon>
        <taxon>Mollusca</taxon>
        <taxon>Gastropoda</taxon>
        <taxon>Heterobranchia</taxon>
        <taxon>Euthyneura</taxon>
        <taxon>Panpulmonata</taxon>
        <taxon>Sacoglossa</taxon>
        <taxon>Placobranchoidea</taxon>
        <taxon>Plakobranchidae</taxon>
        <taxon>Elysia</taxon>
    </lineage>
</organism>
<evidence type="ECO:0000313" key="2">
    <source>
        <dbReference type="EMBL" id="GFR78924.1"/>
    </source>
</evidence>
<keyword evidence="3" id="KW-1185">Reference proteome</keyword>
<proteinExistence type="predicted"/>
<dbReference type="Proteomes" id="UP000762676">
    <property type="component" value="Unassembled WGS sequence"/>
</dbReference>
<evidence type="ECO:0000259" key="1">
    <source>
        <dbReference type="PROSITE" id="PS00036"/>
    </source>
</evidence>
<dbReference type="CDD" id="cd14686">
    <property type="entry name" value="bZIP"/>
    <property type="match status" value="1"/>
</dbReference>
<reference evidence="2 3" key="1">
    <citation type="journal article" date="2021" name="Elife">
        <title>Chloroplast acquisition without the gene transfer in kleptoplastic sea slugs, Plakobranchus ocellatus.</title>
        <authorList>
            <person name="Maeda T."/>
            <person name="Takahashi S."/>
            <person name="Yoshida T."/>
            <person name="Shimamura S."/>
            <person name="Takaki Y."/>
            <person name="Nagai Y."/>
            <person name="Toyoda A."/>
            <person name="Suzuki Y."/>
            <person name="Arimoto A."/>
            <person name="Ishii H."/>
            <person name="Satoh N."/>
            <person name="Nishiyama T."/>
            <person name="Hasebe M."/>
            <person name="Maruyama T."/>
            <person name="Minagawa J."/>
            <person name="Obokata J."/>
            <person name="Shigenobu S."/>
        </authorList>
    </citation>
    <scope>NUCLEOTIDE SEQUENCE [LARGE SCALE GENOMIC DNA]</scope>
</reference>
<gene>
    <name evidence="2" type="ORF">ElyMa_000543000</name>
</gene>
<dbReference type="Pfam" id="PF07716">
    <property type="entry name" value="bZIP_2"/>
    <property type="match status" value="1"/>
</dbReference>
<dbReference type="PROSITE" id="PS00036">
    <property type="entry name" value="BZIP_BASIC"/>
    <property type="match status" value="1"/>
</dbReference>
<accession>A0AAV4G0U1</accession>
<dbReference type="InterPro" id="IPR004827">
    <property type="entry name" value="bZIP"/>
</dbReference>
<evidence type="ECO:0000313" key="3">
    <source>
        <dbReference type="Proteomes" id="UP000762676"/>
    </source>
</evidence>
<dbReference type="GO" id="GO:0003700">
    <property type="term" value="F:DNA-binding transcription factor activity"/>
    <property type="evidence" value="ECO:0007669"/>
    <property type="project" value="InterPro"/>
</dbReference>
<sequence>MPELTSQRQIIGDENNPAMAAGQVGMMGQEAHRGGQAIEFQCDTNEEKILNATIKALNSGSLTPLIKEELRCTIQSRRLAEGKGELKVEFKSPPKKKTMSEEERARYLKRRVQNREAAQRFRQKQKDTSDMLSAVSSHEVGVTPCIITLTKIFKNWLSGSLELTRIPELVQQ</sequence>
<protein>
    <submittedName>
        <fullName evidence="2">Proto-oncogene c-Fos-like</fullName>
    </submittedName>
</protein>
<feature type="domain" description="BZIP" evidence="1">
    <location>
        <begin position="109"/>
        <end position="124"/>
    </location>
</feature>
<comment type="caution">
    <text evidence="2">The sequence shown here is derived from an EMBL/GenBank/DDBJ whole genome shotgun (WGS) entry which is preliminary data.</text>
</comment>
<dbReference type="EMBL" id="BMAT01001068">
    <property type="protein sequence ID" value="GFR78924.1"/>
    <property type="molecule type" value="Genomic_DNA"/>
</dbReference>
<name>A0AAV4G0U1_9GAST</name>
<dbReference type="AlphaFoldDB" id="A0AAV4G0U1"/>